<gene>
    <name evidence="1" type="ORF">VSF3289_03552</name>
</gene>
<dbReference type="AlphaFoldDB" id="A0A1E3WF31"/>
<dbReference type="RefSeq" id="WP_244882213.1">
    <property type="nucleotide sequence ID" value="NZ_MDCJ01000007.1"/>
</dbReference>
<accession>A0A1E3WF31</accession>
<organism evidence="1 2">
    <name type="scientific">Vibrio scophthalmi</name>
    <dbReference type="NCBI Taxonomy" id="45658"/>
    <lineage>
        <taxon>Bacteria</taxon>
        <taxon>Pseudomonadati</taxon>
        <taxon>Pseudomonadota</taxon>
        <taxon>Gammaproteobacteria</taxon>
        <taxon>Vibrionales</taxon>
        <taxon>Vibrionaceae</taxon>
        <taxon>Vibrio</taxon>
    </lineage>
</organism>
<proteinExistence type="predicted"/>
<protein>
    <submittedName>
        <fullName evidence="1">Uncharacterized protein</fullName>
    </submittedName>
</protein>
<evidence type="ECO:0000313" key="2">
    <source>
        <dbReference type="Proteomes" id="UP000095131"/>
    </source>
</evidence>
<sequence>MTIPPHYREQLLKALLQAALAGYQQLSAHYQRTKQELEALSDYDLLDIIKHVPRLHMRHLLATCVLMQRG</sequence>
<name>A0A1E3WF31_9VIBR</name>
<evidence type="ECO:0000313" key="1">
    <source>
        <dbReference type="EMBL" id="ODS04413.1"/>
    </source>
</evidence>
<reference evidence="1 2" key="1">
    <citation type="submission" date="2016-08" db="EMBL/GenBank/DDBJ databases">
        <title>Genome sequencing of Vibrio scophthalmi strain FP3289, an isolated from Paralichthys olivaceus.</title>
        <authorList>
            <person name="Han H.-J."/>
        </authorList>
    </citation>
    <scope>NUCLEOTIDE SEQUENCE [LARGE SCALE GENOMIC DNA]</scope>
    <source>
        <strain evidence="1 2">FP3289</strain>
    </source>
</reference>
<dbReference type="Proteomes" id="UP000095131">
    <property type="component" value="Unassembled WGS sequence"/>
</dbReference>
<dbReference type="EMBL" id="MDCJ01000007">
    <property type="protein sequence ID" value="ODS04413.1"/>
    <property type="molecule type" value="Genomic_DNA"/>
</dbReference>
<comment type="caution">
    <text evidence="1">The sequence shown here is derived from an EMBL/GenBank/DDBJ whole genome shotgun (WGS) entry which is preliminary data.</text>
</comment>